<name>A0A650CPA8_9CREN</name>
<feature type="transmembrane region" description="Helical" evidence="1">
    <location>
        <begin position="6"/>
        <end position="32"/>
    </location>
</feature>
<keyword evidence="1" id="KW-0812">Transmembrane</keyword>
<dbReference type="EMBL" id="CP045483">
    <property type="protein sequence ID" value="QGR19535.1"/>
    <property type="molecule type" value="Genomic_DNA"/>
</dbReference>
<gene>
    <name evidence="2" type="ORF">D1868_05725</name>
</gene>
<dbReference type="GeneID" id="42798549"/>
<dbReference type="Proteomes" id="UP000423396">
    <property type="component" value="Chromosome"/>
</dbReference>
<evidence type="ECO:0000313" key="3">
    <source>
        <dbReference type="Proteomes" id="UP000423396"/>
    </source>
</evidence>
<protein>
    <recommendedName>
        <fullName evidence="4">Late embryogenesis abundant protein LEA-2 subgroup domain-containing protein</fullName>
    </recommendedName>
</protein>
<dbReference type="AlphaFoldDB" id="A0A650CPA8"/>
<sequence>MNWGKILGLVGALIFILIYLNYITITFHYGILQVENLRLLKSLNVSIVGANSSAIIIRINNPLNVSVTVCNISGKYLVFGKPIVIPPQTSKNITIGITNYQALVNQIKNNDEYISIKLKIQNTTITSVNLV</sequence>
<proteinExistence type="predicted"/>
<keyword evidence="3" id="KW-1185">Reference proteome</keyword>
<keyword evidence="1" id="KW-0472">Membrane</keyword>
<reference evidence="2 3" key="1">
    <citation type="submission" date="2019-10" db="EMBL/GenBank/DDBJ databases">
        <title>Genome Sequences from Six Type Strain Members of the Archaeal Family Sulfolobaceae: Acidianus ambivalens, Acidianus infernus, Metallosphaera prunae, Stygiolobus azoricus, Sulfolobus metallicus, and Sulfurisphaera ohwakuensis.</title>
        <authorList>
            <person name="Counts J.A."/>
            <person name="Kelly R.M."/>
        </authorList>
    </citation>
    <scope>NUCLEOTIDE SEQUENCE [LARGE SCALE GENOMIC DNA]</scope>
    <source>
        <strain evidence="2 3">FC6</strain>
    </source>
</reference>
<evidence type="ECO:0008006" key="4">
    <source>
        <dbReference type="Google" id="ProtNLM"/>
    </source>
</evidence>
<dbReference type="RefSeq" id="WP_156006403.1">
    <property type="nucleotide sequence ID" value="NZ_CP045483.1"/>
</dbReference>
<evidence type="ECO:0000313" key="2">
    <source>
        <dbReference type="EMBL" id="QGR19535.1"/>
    </source>
</evidence>
<evidence type="ECO:0000256" key="1">
    <source>
        <dbReference type="SAM" id="Phobius"/>
    </source>
</evidence>
<organism evidence="2 3">
    <name type="scientific">Stygiolobus azoricus</name>
    <dbReference type="NCBI Taxonomy" id="41675"/>
    <lineage>
        <taxon>Archaea</taxon>
        <taxon>Thermoproteota</taxon>
        <taxon>Thermoprotei</taxon>
        <taxon>Sulfolobales</taxon>
        <taxon>Sulfolobaceae</taxon>
        <taxon>Stygiolobus</taxon>
    </lineage>
</organism>
<dbReference type="KEGG" id="sazo:D1868_05725"/>
<accession>A0A650CPA8</accession>
<keyword evidence="1" id="KW-1133">Transmembrane helix</keyword>